<evidence type="ECO:0000313" key="1">
    <source>
        <dbReference type="EMBL" id="RKN49712.1"/>
    </source>
</evidence>
<accession>A0A3A9ZN33</accession>
<dbReference type="PANTHER" id="PTHR33383:SF1">
    <property type="entry name" value="MEMBRANE PROTEIN INSERTION EFFICIENCY FACTOR-RELATED"/>
    <property type="match status" value="1"/>
</dbReference>
<dbReference type="SMART" id="SM01234">
    <property type="entry name" value="Haemolytic"/>
    <property type="match status" value="1"/>
</dbReference>
<keyword evidence="2" id="KW-1185">Reference proteome</keyword>
<dbReference type="OrthoDB" id="9801753at2"/>
<dbReference type="Pfam" id="PF01809">
    <property type="entry name" value="YidD"/>
    <property type="match status" value="1"/>
</dbReference>
<dbReference type="Proteomes" id="UP000279968">
    <property type="component" value="Unassembled WGS sequence"/>
</dbReference>
<dbReference type="InterPro" id="IPR002696">
    <property type="entry name" value="Membr_insert_effic_factor_YidD"/>
</dbReference>
<reference evidence="1 2" key="1">
    <citation type="journal article" date="2015" name="Int. J. Syst. Evol. Microbiol.">
        <title>Micromonospora costi sp. nov., isolated from a leaf of Costus speciosus.</title>
        <authorList>
            <person name="Thawai C."/>
        </authorList>
    </citation>
    <scope>NUCLEOTIDE SEQUENCE [LARGE SCALE GENOMIC DNA]</scope>
    <source>
        <strain evidence="1 2">CS1-12</strain>
    </source>
</reference>
<evidence type="ECO:0000313" key="2">
    <source>
        <dbReference type="Proteomes" id="UP000279968"/>
    </source>
</evidence>
<protein>
    <submittedName>
        <fullName evidence="1">Membrane protein insertion efficiency factor YidD</fullName>
    </submittedName>
</protein>
<comment type="caution">
    <text evidence="1">The sequence shown here is derived from an EMBL/GenBank/DDBJ whole genome shotgun (WGS) entry which is preliminary data.</text>
</comment>
<name>A0A3A9ZN33_9ACTN</name>
<proteinExistence type="predicted"/>
<dbReference type="NCBIfam" id="TIGR00278">
    <property type="entry name" value="membrane protein insertion efficiency factor YidD"/>
    <property type="match status" value="1"/>
</dbReference>
<gene>
    <name evidence="1" type="primary">yidD</name>
    <name evidence="1" type="ORF">D7193_32335</name>
</gene>
<dbReference type="AlphaFoldDB" id="A0A3A9ZN33"/>
<dbReference type="EMBL" id="RBAN01000012">
    <property type="protein sequence ID" value="RKN49712.1"/>
    <property type="molecule type" value="Genomic_DNA"/>
</dbReference>
<sequence length="73" mass="8011">MAIGLVKGYRQHISSRTAARCRFVPTCSAYGLAAIEQYGVLRGCRMVHRRLIRCRPIVAFGTPDPVPLPAGRA</sequence>
<dbReference type="RefSeq" id="WP_120783471.1">
    <property type="nucleotide sequence ID" value="NZ_RBAN01000012.1"/>
</dbReference>
<dbReference type="PANTHER" id="PTHR33383">
    <property type="entry name" value="MEMBRANE PROTEIN INSERTION EFFICIENCY FACTOR-RELATED"/>
    <property type="match status" value="1"/>
</dbReference>
<organism evidence="1 2">
    <name type="scientific">Micromonospora costi</name>
    <dbReference type="NCBI Taxonomy" id="1530042"/>
    <lineage>
        <taxon>Bacteria</taxon>
        <taxon>Bacillati</taxon>
        <taxon>Actinomycetota</taxon>
        <taxon>Actinomycetes</taxon>
        <taxon>Micromonosporales</taxon>
        <taxon>Micromonosporaceae</taxon>
        <taxon>Micromonospora</taxon>
    </lineage>
</organism>